<feature type="compositionally biased region" description="Basic residues" evidence="3">
    <location>
        <begin position="17"/>
        <end position="26"/>
    </location>
</feature>
<dbReference type="GO" id="GO:0003723">
    <property type="term" value="F:RNA binding"/>
    <property type="evidence" value="ECO:0007669"/>
    <property type="project" value="TreeGrafter"/>
</dbReference>
<organism evidence="4 5">
    <name type="scientific">Artemia franciscana</name>
    <name type="common">Brine shrimp</name>
    <name type="synonym">Artemia sanfranciscana</name>
    <dbReference type="NCBI Taxonomy" id="6661"/>
    <lineage>
        <taxon>Eukaryota</taxon>
        <taxon>Metazoa</taxon>
        <taxon>Ecdysozoa</taxon>
        <taxon>Arthropoda</taxon>
        <taxon>Crustacea</taxon>
        <taxon>Branchiopoda</taxon>
        <taxon>Anostraca</taxon>
        <taxon>Artemiidae</taxon>
        <taxon>Artemia</taxon>
    </lineage>
</organism>
<dbReference type="GO" id="GO:0043565">
    <property type="term" value="F:sequence-specific DNA binding"/>
    <property type="evidence" value="ECO:0007669"/>
    <property type="project" value="TreeGrafter"/>
</dbReference>
<dbReference type="GO" id="GO:0005730">
    <property type="term" value="C:nucleolus"/>
    <property type="evidence" value="ECO:0007669"/>
    <property type="project" value="InterPro"/>
</dbReference>
<reference evidence="4" key="1">
    <citation type="submission" date="2023-07" db="EMBL/GenBank/DDBJ databases">
        <title>Chromosome-level genome assembly of Artemia franciscana.</title>
        <authorList>
            <person name="Jo E."/>
        </authorList>
    </citation>
    <scope>NUCLEOTIDE SEQUENCE</scope>
    <source>
        <tissue evidence="4">Whole body</tissue>
    </source>
</reference>
<evidence type="ECO:0000256" key="1">
    <source>
        <dbReference type="ARBA" id="ARBA00004123"/>
    </source>
</evidence>
<keyword evidence="2" id="KW-0539">Nucleus</keyword>
<dbReference type="GO" id="GO:0003714">
    <property type="term" value="F:transcription corepressor activity"/>
    <property type="evidence" value="ECO:0007669"/>
    <property type="project" value="TreeGrafter"/>
</dbReference>
<protein>
    <submittedName>
        <fullName evidence="4">Uncharacterized protein</fullName>
    </submittedName>
</protein>
<comment type="caution">
    <text evidence="4">The sequence shown here is derived from an EMBL/GenBank/DDBJ whole genome shotgun (WGS) entry which is preliminary data.</text>
</comment>
<dbReference type="AlphaFoldDB" id="A0AA88KXW6"/>
<dbReference type="EMBL" id="JAVRJZ010000016">
    <property type="protein sequence ID" value="KAK2711598.1"/>
    <property type="molecule type" value="Genomic_DNA"/>
</dbReference>
<dbReference type="PANTHER" id="PTHR13213">
    <property type="entry name" value="MYB-BINDING PROTEIN 1A FAMILY MEMBER"/>
    <property type="match status" value="1"/>
</dbReference>
<sequence length="297" mass="33379">MNRKGGDLDKCLERSQKKMKKSKKRKSEVNEEEPAWVEVLTDLLLFMLGQEKSSLRNLCNVVWKLLIPHLTENAIKSVLDVLHFTSEDGKVYVLPDKKKDGNVGEEEEESSEDDEEDLADEEIDEDEDAGGNDALIKLKLDLQKALGDNAALMDQESIDLDEVSDDVMQEMGSALGMAFKAHIATKPNKKPTKAEAKNTLARLHFKIRISVIPYNYVYKALTMAYKKRLELFTRLVDVCFNHGDIGKHKYLALMSTLKKAVTLPDLVSEAIEAEDSPLSNICKFSSESSTDKIVLDN</sequence>
<dbReference type="PANTHER" id="PTHR13213:SF2">
    <property type="entry name" value="MYB-BINDING PROTEIN 1A"/>
    <property type="match status" value="1"/>
</dbReference>
<proteinExistence type="predicted"/>
<evidence type="ECO:0000256" key="2">
    <source>
        <dbReference type="ARBA" id="ARBA00023242"/>
    </source>
</evidence>
<evidence type="ECO:0000313" key="4">
    <source>
        <dbReference type="EMBL" id="KAK2711598.1"/>
    </source>
</evidence>
<feature type="region of interest" description="Disordered" evidence="3">
    <location>
        <begin position="95"/>
        <end position="128"/>
    </location>
</feature>
<dbReference type="InterPro" id="IPR007015">
    <property type="entry name" value="DNA_pol_V/MYBBP1A"/>
</dbReference>
<comment type="subcellular location">
    <subcellularLocation>
        <location evidence="1">Nucleus</location>
    </subcellularLocation>
</comment>
<keyword evidence="5" id="KW-1185">Reference proteome</keyword>
<gene>
    <name evidence="4" type="ORF">QYM36_012672</name>
</gene>
<dbReference type="Proteomes" id="UP001187531">
    <property type="component" value="Unassembled WGS sequence"/>
</dbReference>
<dbReference type="Pfam" id="PF04931">
    <property type="entry name" value="DNA_pol_phi"/>
    <property type="match status" value="1"/>
</dbReference>
<evidence type="ECO:0000256" key="3">
    <source>
        <dbReference type="SAM" id="MobiDB-lite"/>
    </source>
</evidence>
<feature type="region of interest" description="Disordered" evidence="3">
    <location>
        <begin position="1"/>
        <end position="31"/>
    </location>
</feature>
<feature type="compositionally biased region" description="Basic and acidic residues" evidence="3">
    <location>
        <begin position="1"/>
        <end position="16"/>
    </location>
</feature>
<name>A0AA88KXW6_ARTSF</name>
<accession>A0AA88KXW6</accession>
<feature type="compositionally biased region" description="Acidic residues" evidence="3">
    <location>
        <begin position="103"/>
        <end position="128"/>
    </location>
</feature>
<evidence type="ECO:0000313" key="5">
    <source>
        <dbReference type="Proteomes" id="UP001187531"/>
    </source>
</evidence>